<reference evidence="1" key="1">
    <citation type="submission" date="2019-08" db="EMBL/GenBank/DDBJ databases">
        <authorList>
            <person name="Kucharzyk K."/>
            <person name="Murdoch R.W."/>
            <person name="Higgins S."/>
            <person name="Loffler F."/>
        </authorList>
    </citation>
    <scope>NUCLEOTIDE SEQUENCE</scope>
</reference>
<dbReference type="AlphaFoldDB" id="A0A645F4R0"/>
<gene>
    <name evidence="1" type="ORF">SDC9_155784</name>
</gene>
<proteinExistence type="predicted"/>
<organism evidence="1">
    <name type="scientific">bioreactor metagenome</name>
    <dbReference type="NCBI Taxonomy" id="1076179"/>
    <lineage>
        <taxon>unclassified sequences</taxon>
        <taxon>metagenomes</taxon>
        <taxon>ecological metagenomes</taxon>
    </lineage>
</organism>
<dbReference type="EMBL" id="VSSQ01054552">
    <property type="protein sequence ID" value="MPN08502.1"/>
    <property type="molecule type" value="Genomic_DNA"/>
</dbReference>
<comment type="caution">
    <text evidence="1">The sequence shown here is derived from an EMBL/GenBank/DDBJ whole genome shotgun (WGS) entry which is preliminary data.</text>
</comment>
<sequence>MIQVAADIHAHILCDEGLQVQRDKQVHLGAALHCQLDLVVVICRPNQAQVQRNVCIRVFFCNVLVNCIGHLAVIVRDVVEGD</sequence>
<protein>
    <submittedName>
        <fullName evidence="1">Uncharacterized protein</fullName>
    </submittedName>
</protein>
<name>A0A645F4R0_9ZZZZ</name>
<accession>A0A645F4R0</accession>
<evidence type="ECO:0000313" key="1">
    <source>
        <dbReference type="EMBL" id="MPN08502.1"/>
    </source>
</evidence>